<keyword evidence="4 13" id="KW-0813">Transport</keyword>
<reference evidence="14" key="1">
    <citation type="journal article" date="2024" name="Gigascience">
        <title>Chromosome-level genome of the poultry shaft louse Menopon gallinae provides insight into the host-switching and adaptive evolution of parasitic lice.</title>
        <authorList>
            <person name="Xu Y."/>
            <person name="Ma L."/>
            <person name="Liu S."/>
            <person name="Liang Y."/>
            <person name="Liu Q."/>
            <person name="He Z."/>
            <person name="Tian L."/>
            <person name="Duan Y."/>
            <person name="Cai W."/>
            <person name="Li H."/>
            <person name="Song F."/>
        </authorList>
    </citation>
    <scope>NUCLEOTIDE SEQUENCE</scope>
    <source>
        <strain evidence="14">Cailab_2023a</strain>
    </source>
</reference>
<evidence type="ECO:0000256" key="5">
    <source>
        <dbReference type="ARBA" id="ARBA00022660"/>
    </source>
</evidence>
<evidence type="ECO:0000256" key="7">
    <source>
        <dbReference type="ARBA" id="ARBA00022792"/>
    </source>
</evidence>
<dbReference type="EMBL" id="JARGDH010000005">
    <property type="protein sequence ID" value="KAL0268406.1"/>
    <property type="molecule type" value="Genomic_DNA"/>
</dbReference>
<keyword evidence="5 13" id="KW-0679">Respiratory chain</keyword>
<comment type="subcellular location">
    <subcellularLocation>
        <location evidence="1 13">Mitochondrion inner membrane</location>
        <topology evidence="1 13">Single-pass membrane protein</topology>
    </subcellularLocation>
</comment>
<dbReference type="InterPro" id="IPR036642">
    <property type="entry name" value="Cyt_bc1_su8_sf"/>
</dbReference>
<keyword evidence="7 13" id="KW-0999">Mitochondrion inner membrane</keyword>
<evidence type="ECO:0000256" key="6">
    <source>
        <dbReference type="ARBA" id="ARBA00022692"/>
    </source>
</evidence>
<keyword evidence="8 13" id="KW-0249">Electron transport</keyword>
<keyword evidence="9 13" id="KW-1133">Transmembrane helix</keyword>
<keyword evidence="10 13" id="KW-0496">Mitochondrion</keyword>
<dbReference type="PANTHER" id="PTHR12119">
    <property type="entry name" value="UBIQUINOL-CYTOCHROME C REDUCTASE COMPLEX UBIQUINONE-BINDING PROTEIN QP-C"/>
    <property type="match status" value="1"/>
</dbReference>
<dbReference type="FunFam" id="1.20.5.210:FF:000001">
    <property type="entry name" value="Cytochrome b-c1 complex subunit 8"/>
    <property type="match status" value="1"/>
</dbReference>
<sequence length="82" mass="9232">MGAEFGNLIRIVGITYYTLSPYEQKALAGVLNPGFKNVLRRARESLFIMGVPAAFVYILVTSANEYHRKLHRKNPADYANDV</sequence>
<dbReference type="GO" id="GO:0006122">
    <property type="term" value="P:mitochondrial electron transport, ubiquinol to cytochrome c"/>
    <property type="evidence" value="ECO:0007669"/>
    <property type="project" value="UniProtKB-UniRule"/>
</dbReference>
<comment type="subunit">
    <text evidence="12 13">Component of the ubiquinol-cytochrome c oxidoreductase (cytochrome b-c1 complex, complex III, CIII), a multisubunit enzyme composed of 11 subunits. The complex is composed of 3 respiratory subunits cytochrome b, cytochrome c1 and Rieske protein UQCRFS1, 2 core protein subunits UQCRC1/QCR1 and UQCRC2/QCR2, and 6 low-molecular weight protein subunits UQCRH/QCR6, UQCRB/QCR7, UQCRQ/QCR8, UQCR10/QCR9, UQCR11/QCR10 and subunit 9, the cleavage product of Rieske protein UQCRFS1. The complex exists as an obligatory dimer and forms supercomplexes (SCs) in the inner mitochondrial membrane with NADH-ubiquinone oxidoreductase (complex I, CI) and cytochrome c oxidase (complex IV, CIV), resulting in different assemblies (supercomplex SCI(1)III(2)IV(1) and megacomplex MCI(2)III(2)IV(2)). Interacts with UQCC6.</text>
</comment>
<dbReference type="Pfam" id="PF02939">
    <property type="entry name" value="UcrQ"/>
    <property type="match status" value="1"/>
</dbReference>
<name>A0AAW2HFX0_9NEOP</name>
<evidence type="ECO:0000256" key="3">
    <source>
        <dbReference type="ARBA" id="ARBA00016324"/>
    </source>
</evidence>
<evidence type="ECO:0000256" key="12">
    <source>
        <dbReference type="ARBA" id="ARBA00047105"/>
    </source>
</evidence>
<dbReference type="Gene3D" id="1.20.5.210">
    <property type="entry name" value="Cytochrome b-c1 complex subunit 8"/>
    <property type="match status" value="1"/>
</dbReference>
<evidence type="ECO:0000256" key="9">
    <source>
        <dbReference type="ARBA" id="ARBA00022989"/>
    </source>
</evidence>
<protein>
    <recommendedName>
        <fullName evidence="3 13">Cytochrome b-c1 complex subunit 8</fullName>
    </recommendedName>
    <alternativeName>
        <fullName evidence="13">Complex III subunit 8</fullName>
    </alternativeName>
</protein>
<dbReference type="GO" id="GO:0045275">
    <property type="term" value="C:respiratory chain complex III"/>
    <property type="evidence" value="ECO:0007669"/>
    <property type="project" value="UniProtKB-UniRule"/>
</dbReference>
<evidence type="ECO:0000256" key="13">
    <source>
        <dbReference type="RuleBase" id="RU368118"/>
    </source>
</evidence>
<dbReference type="SUPFAM" id="SSF81508">
    <property type="entry name" value="Ubiquinone-binding protein QP-C of cytochrome bc1 complex (Ubiquinol-cytochrome c reductase)"/>
    <property type="match status" value="1"/>
</dbReference>
<accession>A0AAW2HFX0</accession>
<dbReference type="InterPro" id="IPR004205">
    <property type="entry name" value="Cyt_bc1_su8"/>
</dbReference>
<organism evidence="14">
    <name type="scientific">Menopon gallinae</name>
    <name type="common">poultry shaft louse</name>
    <dbReference type="NCBI Taxonomy" id="328185"/>
    <lineage>
        <taxon>Eukaryota</taxon>
        <taxon>Metazoa</taxon>
        <taxon>Ecdysozoa</taxon>
        <taxon>Arthropoda</taxon>
        <taxon>Hexapoda</taxon>
        <taxon>Insecta</taxon>
        <taxon>Pterygota</taxon>
        <taxon>Neoptera</taxon>
        <taxon>Paraneoptera</taxon>
        <taxon>Psocodea</taxon>
        <taxon>Troctomorpha</taxon>
        <taxon>Phthiraptera</taxon>
        <taxon>Amblycera</taxon>
        <taxon>Menoponidae</taxon>
        <taxon>Menopon</taxon>
    </lineage>
</organism>
<dbReference type="PANTHER" id="PTHR12119:SF2">
    <property type="entry name" value="CYTOCHROME B-C1 COMPLEX SUBUNIT 8"/>
    <property type="match status" value="1"/>
</dbReference>
<evidence type="ECO:0000256" key="8">
    <source>
        <dbReference type="ARBA" id="ARBA00022982"/>
    </source>
</evidence>
<dbReference type="GO" id="GO:0005743">
    <property type="term" value="C:mitochondrial inner membrane"/>
    <property type="evidence" value="ECO:0007669"/>
    <property type="project" value="UniProtKB-SubCell"/>
</dbReference>
<feature type="transmembrane region" description="Helical" evidence="13">
    <location>
        <begin position="45"/>
        <end position="63"/>
    </location>
</feature>
<comment type="function">
    <text evidence="13">Component of the ubiquinol-cytochrome c oxidoreductase, a multisubunit transmembrane complex that is part of the mitochondrial electron transport chain which drives oxidative phosphorylation. The complex plays an important role in the uptake of multiple carbon sources present in different host niches.</text>
</comment>
<evidence type="ECO:0000256" key="2">
    <source>
        <dbReference type="ARBA" id="ARBA00007668"/>
    </source>
</evidence>
<evidence type="ECO:0000256" key="10">
    <source>
        <dbReference type="ARBA" id="ARBA00023128"/>
    </source>
</evidence>
<comment type="caution">
    <text evidence="14">The sequence shown here is derived from an EMBL/GenBank/DDBJ whole genome shotgun (WGS) entry which is preliminary data.</text>
</comment>
<keyword evidence="6 13" id="KW-0812">Transmembrane</keyword>
<keyword evidence="11 13" id="KW-0472">Membrane</keyword>
<dbReference type="AlphaFoldDB" id="A0AAW2HFX0"/>
<evidence type="ECO:0000313" key="14">
    <source>
        <dbReference type="EMBL" id="KAL0268406.1"/>
    </source>
</evidence>
<evidence type="ECO:0000256" key="4">
    <source>
        <dbReference type="ARBA" id="ARBA00022448"/>
    </source>
</evidence>
<comment type="similarity">
    <text evidence="2 13">Belongs to the UQCRQ/QCR8 family.</text>
</comment>
<evidence type="ECO:0000256" key="1">
    <source>
        <dbReference type="ARBA" id="ARBA00004434"/>
    </source>
</evidence>
<evidence type="ECO:0000256" key="11">
    <source>
        <dbReference type="ARBA" id="ARBA00023136"/>
    </source>
</evidence>
<proteinExistence type="inferred from homology"/>
<gene>
    <name evidence="14" type="ORF">PYX00_010364</name>
</gene>